<dbReference type="GO" id="GO:0016540">
    <property type="term" value="P:protein autoprocessing"/>
    <property type="evidence" value="ECO:0007669"/>
    <property type="project" value="InterPro"/>
</dbReference>
<name>A0A5J4YPU2_PORPP</name>
<dbReference type="CDD" id="cd00081">
    <property type="entry name" value="Hint"/>
    <property type="match status" value="1"/>
</dbReference>
<dbReference type="SMART" id="SM00306">
    <property type="entry name" value="HintN"/>
    <property type="match status" value="1"/>
</dbReference>
<dbReference type="InterPro" id="IPR036844">
    <property type="entry name" value="Hint_dom_sf"/>
</dbReference>
<keyword evidence="1" id="KW-0732">Signal</keyword>
<keyword evidence="4" id="KW-1185">Reference proteome</keyword>
<comment type="caution">
    <text evidence="3">The sequence shown here is derived from an EMBL/GenBank/DDBJ whole genome shotgun (WGS) entry which is preliminary data.</text>
</comment>
<dbReference type="InterPro" id="IPR001767">
    <property type="entry name" value="Hedgehog_Hint"/>
</dbReference>
<dbReference type="PANTHER" id="PTHR11889">
    <property type="entry name" value="HEDGEHOG"/>
    <property type="match status" value="1"/>
</dbReference>
<gene>
    <name evidence="3" type="ORF">FVE85_9262</name>
</gene>
<evidence type="ECO:0000259" key="2">
    <source>
        <dbReference type="SMART" id="SM00306"/>
    </source>
</evidence>
<dbReference type="Pfam" id="PF01079">
    <property type="entry name" value="Hint"/>
    <property type="match status" value="1"/>
</dbReference>
<accession>A0A5J4YPU2</accession>
<dbReference type="AlphaFoldDB" id="A0A5J4YPU2"/>
<dbReference type="PANTHER" id="PTHR11889:SF31">
    <property type="entry name" value="PROTEIN HEDGEHOG"/>
    <property type="match status" value="1"/>
</dbReference>
<dbReference type="Proteomes" id="UP000324585">
    <property type="component" value="Unassembled WGS sequence"/>
</dbReference>
<evidence type="ECO:0000313" key="4">
    <source>
        <dbReference type="Proteomes" id="UP000324585"/>
    </source>
</evidence>
<organism evidence="3 4">
    <name type="scientific">Porphyridium purpureum</name>
    <name type="common">Red alga</name>
    <name type="synonym">Porphyridium cruentum</name>
    <dbReference type="NCBI Taxonomy" id="35688"/>
    <lineage>
        <taxon>Eukaryota</taxon>
        <taxon>Rhodophyta</taxon>
        <taxon>Bangiophyceae</taxon>
        <taxon>Porphyridiales</taxon>
        <taxon>Porphyridiaceae</taxon>
        <taxon>Porphyridium</taxon>
    </lineage>
</organism>
<feature type="signal peptide" evidence="1">
    <location>
        <begin position="1"/>
        <end position="24"/>
    </location>
</feature>
<protein>
    <submittedName>
        <fullName evidence="3">Desert hedgehog protein B</fullName>
    </submittedName>
</protein>
<evidence type="ECO:0000256" key="1">
    <source>
        <dbReference type="SAM" id="SignalP"/>
    </source>
</evidence>
<dbReference type="Gene3D" id="2.170.16.10">
    <property type="entry name" value="Hedgehog/Intein (Hint) domain"/>
    <property type="match status" value="1"/>
</dbReference>
<proteinExistence type="predicted"/>
<sequence>MRTAPTAALFGLALLVCAMQHAAATPGPRQAQAVREKELYPEELGYAGDTRTYKSEGALVFWDSSWMTDDVYALMMSTRPGEDVLKFVLYVMSVTKGHLFGYDFGGLGLTLRGINSVLTAGEKLYATTIVNDGDGNEDDISHALLCLEFPGLVPDNARAVLIGGLHYNIAIDEERSNRVLAISEPRASSFDSQDLSFVLNIYNIDFDSRNYSTEYSQEIMVSGLRGERFLFGRVKGSVGLFEKSIYMVYEATVLHFEIGRNNIRMVRTMQIQHSVGPSALARAVAIRRRPDNSVILGLIMVGIEQRELMVAQIPDTGFKVFSLHSFDVSRRSDSRFQLYSVSLNAEGDTVSFSGLFEHQVHRFDTDKSVVAFDNREPFQYWAENPSRAHKSDFSIGQPGLFMFTGTVVDTGALETSITVMVLQVDRTGGENDPFVNAGNDGSNSCFPASARVMMASGEYKRMDELKSGDKLRTGAGAEHTSELAFWGHLEHSGIYRFVRISYEQCSNDLCEERHLTMSPGHLVYTYPDFQPKTARSIERAQRIYLLGTGSTSFELAEITQVNFVYDKGLYQPHTLEPGLIVEGVFVSAYTEAMLPRLAHSLLLPVRLMYIWMRWNLLGNFFHHRSDLVRLIHSAASRVLG</sequence>
<evidence type="ECO:0000313" key="3">
    <source>
        <dbReference type="EMBL" id="KAA8492990.1"/>
    </source>
</evidence>
<dbReference type="InterPro" id="IPR003587">
    <property type="entry name" value="Hint_dom_N"/>
</dbReference>
<dbReference type="OrthoDB" id="5212at2759"/>
<feature type="domain" description="Hint" evidence="2">
    <location>
        <begin position="443"/>
        <end position="547"/>
    </location>
</feature>
<reference evidence="4" key="1">
    <citation type="journal article" date="2019" name="Nat. Commun.">
        <title>Expansion of phycobilisome linker gene families in mesophilic red algae.</title>
        <authorList>
            <person name="Lee J."/>
            <person name="Kim D."/>
            <person name="Bhattacharya D."/>
            <person name="Yoon H.S."/>
        </authorList>
    </citation>
    <scope>NUCLEOTIDE SEQUENCE [LARGE SCALE GENOMIC DNA]</scope>
    <source>
        <strain evidence="4">CCMP 1328</strain>
    </source>
</reference>
<dbReference type="InterPro" id="IPR050387">
    <property type="entry name" value="Hedgehog_Signaling"/>
</dbReference>
<dbReference type="SUPFAM" id="SSF51294">
    <property type="entry name" value="Hedgehog/intein (Hint) domain"/>
    <property type="match status" value="1"/>
</dbReference>
<feature type="chain" id="PRO_5023815983" evidence="1">
    <location>
        <begin position="25"/>
        <end position="640"/>
    </location>
</feature>
<dbReference type="EMBL" id="VRMN01000008">
    <property type="protein sequence ID" value="KAA8492990.1"/>
    <property type="molecule type" value="Genomic_DNA"/>
</dbReference>